<accession>A0A4Y2AHW4</accession>
<evidence type="ECO:0000313" key="10">
    <source>
        <dbReference type="Proteomes" id="UP000499080"/>
    </source>
</evidence>
<dbReference type="InterPro" id="IPR008942">
    <property type="entry name" value="ENTH_VHS"/>
</dbReference>
<dbReference type="GO" id="GO:0030125">
    <property type="term" value="C:clathrin vesicle coat"/>
    <property type="evidence" value="ECO:0007669"/>
    <property type="project" value="TreeGrafter"/>
</dbReference>
<dbReference type="PANTHER" id="PTHR12276">
    <property type="entry name" value="EPSIN/ENT-RELATED"/>
    <property type="match status" value="1"/>
</dbReference>
<proteinExistence type="inferred from homology"/>
<dbReference type="SMART" id="SM00273">
    <property type="entry name" value="ENTH"/>
    <property type="match status" value="1"/>
</dbReference>
<dbReference type="PROSITE" id="PS50942">
    <property type="entry name" value="ENTH"/>
    <property type="match status" value="1"/>
</dbReference>
<comment type="similarity">
    <text evidence="2">Belongs to the epsin family.</text>
</comment>
<evidence type="ECO:0000313" key="9">
    <source>
        <dbReference type="EMBL" id="GBL78554.1"/>
    </source>
</evidence>
<dbReference type="CDD" id="cd16990">
    <property type="entry name" value="ENTH_Epsin"/>
    <property type="match status" value="1"/>
</dbReference>
<comment type="caution">
    <text evidence="9">The sequence shown here is derived from an EMBL/GenBank/DDBJ whole genome shotgun (WGS) entry which is preliminary data.</text>
</comment>
<dbReference type="OrthoDB" id="4033880at2759"/>
<dbReference type="Pfam" id="PF01417">
    <property type="entry name" value="ENTH"/>
    <property type="match status" value="1"/>
</dbReference>
<dbReference type="GO" id="GO:0030276">
    <property type="term" value="F:clathrin binding"/>
    <property type="evidence" value="ECO:0007669"/>
    <property type="project" value="TreeGrafter"/>
</dbReference>
<feature type="region of interest" description="Disordered" evidence="7">
    <location>
        <begin position="266"/>
        <end position="318"/>
    </location>
</feature>
<dbReference type="InterPro" id="IPR013809">
    <property type="entry name" value="ENTH"/>
</dbReference>
<keyword evidence="6" id="KW-0446">Lipid-binding</keyword>
<dbReference type="SMART" id="SM00726">
    <property type="entry name" value="UIM"/>
    <property type="match status" value="3"/>
</dbReference>
<feature type="region of interest" description="Disordered" evidence="7">
    <location>
        <begin position="153"/>
        <end position="188"/>
    </location>
</feature>
<dbReference type="FunFam" id="1.25.40.90:FF:000002">
    <property type="entry name" value="epsin-2 isoform X1"/>
    <property type="match status" value="1"/>
</dbReference>
<dbReference type="SUPFAM" id="SSF48464">
    <property type="entry name" value="ENTH/VHS domain"/>
    <property type="match status" value="1"/>
</dbReference>
<dbReference type="GO" id="GO:0005543">
    <property type="term" value="F:phospholipid binding"/>
    <property type="evidence" value="ECO:0007669"/>
    <property type="project" value="TreeGrafter"/>
</dbReference>
<sequence length="318" mass="35333">MLNVQGLRRNVKNVVRNYTDAQVKVREATSNDPWGPSSTLMSEIADLTYNVVAFSEIMQMIWKRLNDHGKNWRHVYKALVLLEYLIKTGSEKVAQQCKENIFAIQTLKDFQYVEENKDQGMNVREKSRQLVSLLKDDERLKSERSRALKAKERLAQAISRSGREAAGGSSPGGKDSAESSPDGLSSSRGAVCTELENARPQTAGEEELQLQLALAMSKEEAEQEERLRRNDDLRLQMALTESQENYQKKDSDDTPSASADLLALCSSPTNSTKQNTDPWGMPISNAPPDPWQSASPVTVNENDPWGGTTSPPTVTTGM</sequence>
<evidence type="ECO:0000256" key="2">
    <source>
        <dbReference type="ARBA" id="ARBA00010130"/>
    </source>
</evidence>
<name>A0A4Y2AHW4_ARAVE</name>
<dbReference type="GO" id="GO:0005768">
    <property type="term" value="C:endosome"/>
    <property type="evidence" value="ECO:0007669"/>
    <property type="project" value="TreeGrafter"/>
</dbReference>
<dbReference type="Proteomes" id="UP000499080">
    <property type="component" value="Unassembled WGS sequence"/>
</dbReference>
<dbReference type="EMBL" id="BGPR01000016">
    <property type="protein sequence ID" value="GBL78554.1"/>
    <property type="molecule type" value="Genomic_DNA"/>
</dbReference>
<reference evidence="9 10" key="1">
    <citation type="journal article" date="2019" name="Sci. Rep.">
        <title>Orb-weaving spider Araneus ventricosus genome elucidates the spidroin gene catalogue.</title>
        <authorList>
            <person name="Kono N."/>
            <person name="Nakamura H."/>
            <person name="Ohtoshi R."/>
            <person name="Moran D.A.P."/>
            <person name="Shinohara A."/>
            <person name="Yoshida Y."/>
            <person name="Fujiwara M."/>
            <person name="Mori M."/>
            <person name="Tomita M."/>
            <person name="Arakawa K."/>
        </authorList>
    </citation>
    <scope>NUCLEOTIDE SEQUENCE [LARGE SCALE GENOMIC DNA]</scope>
</reference>
<evidence type="ECO:0000256" key="7">
    <source>
        <dbReference type="SAM" id="MobiDB-lite"/>
    </source>
</evidence>
<dbReference type="AlphaFoldDB" id="A0A4Y2AHW4"/>
<dbReference type="PROSITE" id="PS50330">
    <property type="entry name" value="UIM"/>
    <property type="match status" value="2"/>
</dbReference>
<feature type="compositionally biased region" description="Polar residues" evidence="7">
    <location>
        <begin position="292"/>
        <end position="301"/>
    </location>
</feature>
<keyword evidence="10" id="KW-1185">Reference proteome</keyword>
<evidence type="ECO:0000259" key="8">
    <source>
        <dbReference type="PROSITE" id="PS50942"/>
    </source>
</evidence>
<feature type="compositionally biased region" description="Polar residues" evidence="7">
    <location>
        <begin position="178"/>
        <end position="188"/>
    </location>
</feature>
<protein>
    <submittedName>
        <fullName evidence="9">Epsin-2</fullName>
    </submittedName>
</protein>
<feature type="domain" description="ENTH" evidence="8">
    <location>
        <begin position="13"/>
        <end position="144"/>
    </location>
</feature>
<evidence type="ECO:0000256" key="5">
    <source>
        <dbReference type="ARBA" id="ARBA00022737"/>
    </source>
</evidence>
<keyword evidence="5" id="KW-0677">Repeat</keyword>
<evidence type="ECO:0000256" key="4">
    <source>
        <dbReference type="ARBA" id="ARBA00022553"/>
    </source>
</evidence>
<keyword evidence="3" id="KW-0963">Cytoplasm</keyword>
<evidence type="ECO:0000256" key="1">
    <source>
        <dbReference type="ARBA" id="ARBA00004496"/>
    </source>
</evidence>
<evidence type="ECO:0000256" key="6">
    <source>
        <dbReference type="ARBA" id="ARBA00023121"/>
    </source>
</evidence>
<feature type="compositionally biased region" description="Low complexity" evidence="7">
    <location>
        <begin position="304"/>
        <end position="318"/>
    </location>
</feature>
<gene>
    <name evidence="9" type="primary">EPN2</name>
    <name evidence="9" type="ORF">AVEN_65156_1</name>
</gene>
<feature type="compositionally biased region" description="Polar residues" evidence="7">
    <location>
        <begin position="268"/>
        <end position="277"/>
    </location>
</feature>
<dbReference type="GO" id="GO:0005886">
    <property type="term" value="C:plasma membrane"/>
    <property type="evidence" value="ECO:0007669"/>
    <property type="project" value="TreeGrafter"/>
</dbReference>
<dbReference type="Gene3D" id="1.25.40.90">
    <property type="match status" value="1"/>
</dbReference>
<organism evidence="9 10">
    <name type="scientific">Araneus ventricosus</name>
    <name type="common">Orbweaver spider</name>
    <name type="synonym">Epeira ventricosa</name>
    <dbReference type="NCBI Taxonomy" id="182803"/>
    <lineage>
        <taxon>Eukaryota</taxon>
        <taxon>Metazoa</taxon>
        <taxon>Ecdysozoa</taxon>
        <taxon>Arthropoda</taxon>
        <taxon>Chelicerata</taxon>
        <taxon>Arachnida</taxon>
        <taxon>Araneae</taxon>
        <taxon>Araneomorphae</taxon>
        <taxon>Entelegynae</taxon>
        <taxon>Araneoidea</taxon>
        <taxon>Araneidae</taxon>
        <taxon>Araneus</taxon>
    </lineage>
</organism>
<dbReference type="InterPro" id="IPR003903">
    <property type="entry name" value="UIM_dom"/>
</dbReference>
<dbReference type="PANTHER" id="PTHR12276:SF115">
    <property type="entry name" value="FI19443P1"/>
    <property type="match status" value="1"/>
</dbReference>
<keyword evidence="4" id="KW-0597">Phosphoprotein</keyword>
<dbReference type="GO" id="GO:0006897">
    <property type="term" value="P:endocytosis"/>
    <property type="evidence" value="ECO:0007669"/>
    <property type="project" value="TreeGrafter"/>
</dbReference>
<evidence type="ECO:0000256" key="3">
    <source>
        <dbReference type="ARBA" id="ARBA00022490"/>
    </source>
</evidence>
<comment type="subcellular location">
    <subcellularLocation>
        <location evidence="1">Cytoplasm</location>
    </subcellularLocation>
</comment>